<dbReference type="GO" id="GO:0006397">
    <property type="term" value="P:mRNA processing"/>
    <property type="evidence" value="ECO:0007669"/>
    <property type="project" value="UniProtKB-KW"/>
</dbReference>
<keyword evidence="2" id="KW-0507">mRNA processing</keyword>
<dbReference type="InterPro" id="IPR032460">
    <property type="entry name" value="Symplekin/Pta1_N"/>
</dbReference>
<accession>A0A0M3J9H9</accession>
<dbReference type="WBParaSite" id="ASIM_0000424401-mRNA-1">
    <property type="protein sequence ID" value="ASIM_0000424401-mRNA-1"/>
    <property type="gene ID" value="ASIM_0000424401"/>
</dbReference>
<dbReference type="InterPro" id="IPR021850">
    <property type="entry name" value="Symplekin/Pta1"/>
</dbReference>
<evidence type="ECO:0000256" key="4">
    <source>
        <dbReference type="SAM" id="MobiDB-lite"/>
    </source>
</evidence>
<dbReference type="GO" id="GO:0005847">
    <property type="term" value="C:mRNA cleavage and polyadenylation specificity factor complex"/>
    <property type="evidence" value="ECO:0007669"/>
    <property type="project" value="TreeGrafter"/>
</dbReference>
<protein>
    <submittedName>
        <fullName evidence="6">Symplekin (inferred by orthology to a human protein)</fullName>
    </submittedName>
</protein>
<dbReference type="Pfam" id="PF11935">
    <property type="entry name" value="SYMPK_PTA1_N"/>
    <property type="match status" value="1"/>
</dbReference>
<dbReference type="PANTHER" id="PTHR15245:SF20">
    <property type="entry name" value="SYMPLEKIN"/>
    <property type="match status" value="1"/>
</dbReference>
<feature type="compositionally biased region" description="Basic and acidic residues" evidence="4">
    <location>
        <begin position="157"/>
        <end position="178"/>
    </location>
</feature>
<sequence>LYRYYENVKESERSRVDLMCLNDISRDHRFISYRKMENESNLNFSSLLDQLSSAHISSLNLLTCLSCICNIAQHRPQFMSRVVGTFAVCALESLHVNLPPTLAMSQVKSVRKELKMHLLRLLKNLSSAPFHQRITTLLTDLGAGQSEVLRALPATSDIRKRSQRGDDNGAEERDRKRT</sequence>
<organism evidence="6">
    <name type="scientific">Anisakis simplex</name>
    <name type="common">Herring worm</name>
    <dbReference type="NCBI Taxonomy" id="6269"/>
    <lineage>
        <taxon>Eukaryota</taxon>
        <taxon>Metazoa</taxon>
        <taxon>Ecdysozoa</taxon>
        <taxon>Nematoda</taxon>
        <taxon>Chromadorea</taxon>
        <taxon>Rhabditida</taxon>
        <taxon>Spirurina</taxon>
        <taxon>Ascaridomorpha</taxon>
        <taxon>Ascaridoidea</taxon>
        <taxon>Anisakidae</taxon>
        <taxon>Anisakis</taxon>
        <taxon>Anisakis simplex complex</taxon>
    </lineage>
</organism>
<reference evidence="6" key="1">
    <citation type="submission" date="2017-02" db="UniProtKB">
        <authorList>
            <consortium name="WormBaseParasite"/>
        </authorList>
    </citation>
    <scope>IDENTIFICATION</scope>
</reference>
<keyword evidence="3" id="KW-0539">Nucleus</keyword>
<evidence type="ECO:0000313" key="6">
    <source>
        <dbReference type="WBParaSite" id="ASIM_0000424401-mRNA-1"/>
    </source>
</evidence>
<feature type="region of interest" description="Disordered" evidence="4">
    <location>
        <begin position="154"/>
        <end position="178"/>
    </location>
</feature>
<evidence type="ECO:0000256" key="3">
    <source>
        <dbReference type="ARBA" id="ARBA00023242"/>
    </source>
</evidence>
<dbReference type="PANTHER" id="PTHR15245">
    <property type="entry name" value="SYMPLEKIN-RELATED"/>
    <property type="match status" value="1"/>
</dbReference>
<evidence type="ECO:0000259" key="5">
    <source>
        <dbReference type="Pfam" id="PF11935"/>
    </source>
</evidence>
<comment type="subcellular location">
    <subcellularLocation>
        <location evidence="1">Nucleus</location>
    </subcellularLocation>
</comment>
<proteinExistence type="predicted"/>
<feature type="domain" description="Symplekin/Pta1 N-terminal" evidence="5">
    <location>
        <begin position="16"/>
        <end position="155"/>
    </location>
</feature>
<dbReference type="AlphaFoldDB" id="A0A0M3J9H9"/>
<evidence type="ECO:0000256" key="1">
    <source>
        <dbReference type="ARBA" id="ARBA00004123"/>
    </source>
</evidence>
<evidence type="ECO:0000256" key="2">
    <source>
        <dbReference type="ARBA" id="ARBA00022664"/>
    </source>
</evidence>
<name>A0A0M3J9H9_ANISI</name>
<dbReference type="InterPro" id="IPR011989">
    <property type="entry name" value="ARM-like"/>
</dbReference>
<dbReference type="Gene3D" id="1.25.10.10">
    <property type="entry name" value="Leucine-rich Repeat Variant"/>
    <property type="match status" value="1"/>
</dbReference>